<dbReference type="EMBL" id="JAWZYT010006684">
    <property type="protein sequence ID" value="KAK4287724.1"/>
    <property type="molecule type" value="Genomic_DNA"/>
</dbReference>
<sequence length="67" mass="7189">MSNRRSNSSGKSEGGAAGGIIVEGKVGGDDKFDQPSVDVLTNMAGVTKTNRKTMFARFVKLRIMRGR</sequence>
<dbReference type="Proteomes" id="UP001292094">
    <property type="component" value="Unassembled WGS sequence"/>
</dbReference>
<protein>
    <submittedName>
        <fullName evidence="2">Uncharacterized protein</fullName>
    </submittedName>
</protein>
<dbReference type="AlphaFoldDB" id="A0AAE1NCX3"/>
<proteinExistence type="predicted"/>
<comment type="caution">
    <text evidence="2">The sequence shown here is derived from an EMBL/GenBank/DDBJ whole genome shotgun (WGS) entry which is preliminary data.</text>
</comment>
<evidence type="ECO:0000256" key="1">
    <source>
        <dbReference type="SAM" id="MobiDB-lite"/>
    </source>
</evidence>
<accession>A0AAE1NCX3</accession>
<evidence type="ECO:0000313" key="3">
    <source>
        <dbReference type="Proteomes" id="UP001292094"/>
    </source>
</evidence>
<gene>
    <name evidence="2" type="ORF">Pmani_039215</name>
</gene>
<evidence type="ECO:0000313" key="2">
    <source>
        <dbReference type="EMBL" id="KAK4287724.1"/>
    </source>
</evidence>
<feature type="region of interest" description="Disordered" evidence="1">
    <location>
        <begin position="1"/>
        <end position="28"/>
    </location>
</feature>
<organism evidence="2 3">
    <name type="scientific">Petrolisthes manimaculis</name>
    <dbReference type="NCBI Taxonomy" id="1843537"/>
    <lineage>
        <taxon>Eukaryota</taxon>
        <taxon>Metazoa</taxon>
        <taxon>Ecdysozoa</taxon>
        <taxon>Arthropoda</taxon>
        <taxon>Crustacea</taxon>
        <taxon>Multicrustacea</taxon>
        <taxon>Malacostraca</taxon>
        <taxon>Eumalacostraca</taxon>
        <taxon>Eucarida</taxon>
        <taxon>Decapoda</taxon>
        <taxon>Pleocyemata</taxon>
        <taxon>Anomura</taxon>
        <taxon>Galatheoidea</taxon>
        <taxon>Porcellanidae</taxon>
        <taxon>Petrolisthes</taxon>
    </lineage>
</organism>
<keyword evidence="3" id="KW-1185">Reference proteome</keyword>
<reference evidence="2" key="1">
    <citation type="submission" date="2023-11" db="EMBL/GenBank/DDBJ databases">
        <title>Genome assemblies of two species of porcelain crab, Petrolisthes cinctipes and Petrolisthes manimaculis (Anomura: Porcellanidae).</title>
        <authorList>
            <person name="Angst P."/>
        </authorList>
    </citation>
    <scope>NUCLEOTIDE SEQUENCE</scope>
    <source>
        <strain evidence="2">PB745_02</strain>
        <tissue evidence="2">Gill</tissue>
    </source>
</reference>
<name>A0AAE1NCX3_9EUCA</name>
<feature type="compositionally biased region" description="Low complexity" evidence="1">
    <location>
        <begin position="1"/>
        <end position="11"/>
    </location>
</feature>